<evidence type="ECO:0008006" key="3">
    <source>
        <dbReference type="Google" id="ProtNLM"/>
    </source>
</evidence>
<reference evidence="1 2" key="1">
    <citation type="submission" date="2023-07" db="EMBL/GenBank/DDBJ databases">
        <title>Sorghum-associated microbial communities from plants grown in Nebraska, USA.</title>
        <authorList>
            <person name="Schachtman D."/>
        </authorList>
    </citation>
    <scope>NUCLEOTIDE SEQUENCE [LARGE SCALE GENOMIC DNA]</scope>
    <source>
        <strain evidence="1 2">BE143</strain>
    </source>
</reference>
<dbReference type="RefSeq" id="WP_310168739.1">
    <property type="nucleotide sequence ID" value="NZ_JAVDUG010000004.1"/>
</dbReference>
<sequence length="88" mass="10264">MVYLRYATVKKEFLSLFLYQDEIEDDYVEVDEDCLCTFDEGTKVEILKEVPIGEYAEDQKSYVIFNPLNKESITLAASFLDFDELEGK</sequence>
<proteinExistence type="predicted"/>
<name>A0ABU1QIM2_9BACL</name>
<organism evidence="1 2">
    <name type="scientific">Paenibacillus peoriae</name>
    <dbReference type="NCBI Taxonomy" id="59893"/>
    <lineage>
        <taxon>Bacteria</taxon>
        <taxon>Bacillati</taxon>
        <taxon>Bacillota</taxon>
        <taxon>Bacilli</taxon>
        <taxon>Bacillales</taxon>
        <taxon>Paenibacillaceae</taxon>
        <taxon>Paenibacillus</taxon>
    </lineage>
</organism>
<gene>
    <name evidence="1" type="ORF">J2W98_003776</name>
</gene>
<comment type="caution">
    <text evidence="1">The sequence shown here is derived from an EMBL/GenBank/DDBJ whole genome shotgun (WGS) entry which is preliminary data.</text>
</comment>
<evidence type="ECO:0000313" key="1">
    <source>
        <dbReference type="EMBL" id="MDR6779496.1"/>
    </source>
</evidence>
<dbReference type="Proteomes" id="UP001266807">
    <property type="component" value="Unassembled WGS sequence"/>
</dbReference>
<keyword evidence="2" id="KW-1185">Reference proteome</keyword>
<dbReference type="EMBL" id="JAVDUG010000004">
    <property type="protein sequence ID" value="MDR6779496.1"/>
    <property type="molecule type" value="Genomic_DNA"/>
</dbReference>
<evidence type="ECO:0000313" key="2">
    <source>
        <dbReference type="Proteomes" id="UP001266807"/>
    </source>
</evidence>
<protein>
    <recommendedName>
        <fullName evidence="3">Pullulanase</fullName>
    </recommendedName>
</protein>
<accession>A0ABU1QIM2</accession>